<dbReference type="Gene3D" id="1.10.10.10">
    <property type="entry name" value="Winged helix-like DNA-binding domain superfamily/Winged helix DNA-binding domain"/>
    <property type="match status" value="1"/>
</dbReference>
<comment type="caution">
    <text evidence="5">The sequence shown here is derived from an EMBL/GenBank/DDBJ whole genome shotgun (WGS) entry which is preliminary data.</text>
</comment>
<proteinExistence type="predicted"/>
<dbReference type="SMART" id="SM00418">
    <property type="entry name" value="HTH_ARSR"/>
    <property type="match status" value="1"/>
</dbReference>
<keyword evidence="2" id="KW-0238">DNA-binding</keyword>
<dbReference type="PANTHER" id="PTHR33154:SF33">
    <property type="entry name" value="TRANSCRIPTIONAL REPRESSOR SDPR"/>
    <property type="match status" value="1"/>
</dbReference>
<dbReference type="InterPro" id="IPR011991">
    <property type="entry name" value="ArsR-like_HTH"/>
</dbReference>
<dbReference type="NCBIfam" id="NF033788">
    <property type="entry name" value="HTH_metalloreg"/>
    <property type="match status" value="1"/>
</dbReference>
<reference evidence="6" key="1">
    <citation type="journal article" date="2019" name="Int. J. Syst. Evol. Microbiol.">
        <title>The Global Catalogue of Microorganisms (GCM) 10K type strain sequencing project: providing services to taxonomists for standard genome sequencing and annotation.</title>
        <authorList>
            <consortium name="The Broad Institute Genomics Platform"/>
            <consortium name="The Broad Institute Genome Sequencing Center for Infectious Disease"/>
            <person name="Wu L."/>
            <person name="Ma J."/>
        </authorList>
    </citation>
    <scope>NUCLEOTIDE SEQUENCE [LARGE SCALE GENOMIC DNA]</scope>
    <source>
        <strain evidence="6">JCM 16702</strain>
    </source>
</reference>
<dbReference type="InterPro" id="IPR001845">
    <property type="entry name" value="HTH_ArsR_DNA-bd_dom"/>
</dbReference>
<accession>A0ABP7W693</accession>
<evidence type="ECO:0000313" key="6">
    <source>
        <dbReference type="Proteomes" id="UP001500683"/>
    </source>
</evidence>
<dbReference type="RefSeq" id="WP_344951059.1">
    <property type="nucleotide sequence ID" value="NZ_BAAAZG010000031.1"/>
</dbReference>
<evidence type="ECO:0000256" key="3">
    <source>
        <dbReference type="ARBA" id="ARBA00023163"/>
    </source>
</evidence>
<dbReference type="Proteomes" id="UP001500683">
    <property type="component" value="Unassembled WGS sequence"/>
</dbReference>
<dbReference type="CDD" id="cd00090">
    <property type="entry name" value="HTH_ARSR"/>
    <property type="match status" value="1"/>
</dbReference>
<dbReference type="PRINTS" id="PR00778">
    <property type="entry name" value="HTHARSR"/>
</dbReference>
<organism evidence="5 6">
    <name type="scientific">Actinomadura miaoliensis</name>
    <dbReference type="NCBI Taxonomy" id="430685"/>
    <lineage>
        <taxon>Bacteria</taxon>
        <taxon>Bacillati</taxon>
        <taxon>Actinomycetota</taxon>
        <taxon>Actinomycetes</taxon>
        <taxon>Streptosporangiales</taxon>
        <taxon>Thermomonosporaceae</taxon>
        <taxon>Actinomadura</taxon>
    </lineage>
</organism>
<dbReference type="PROSITE" id="PS50987">
    <property type="entry name" value="HTH_ARSR_2"/>
    <property type="match status" value="1"/>
</dbReference>
<dbReference type="PANTHER" id="PTHR33154">
    <property type="entry name" value="TRANSCRIPTIONAL REGULATOR, ARSR FAMILY"/>
    <property type="match status" value="1"/>
</dbReference>
<keyword evidence="3" id="KW-0804">Transcription</keyword>
<gene>
    <name evidence="5" type="ORF">GCM10022214_46110</name>
</gene>
<keyword evidence="1" id="KW-0805">Transcription regulation</keyword>
<feature type="domain" description="HTH arsR-type" evidence="4">
    <location>
        <begin position="1"/>
        <end position="87"/>
    </location>
</feature>
<name>A0ABP7W693_9ACTN</name>
<evidence type="ECO:0000256" key="1">
    <source>
        <dbReference type="ARBA" id="ARBA00023015"/>
    </source>
</evidence>
<evidence type="ECO:0000313" key="5">
    <source>
        <dbReference type="EMBL" id="GAA4081869.1"/>
    </source>
</evidence>
<evidence type="ECO:0000256" key="2">
    <source>
        <dbReference type="ARBA" id="ARBA00023125"/>
    </source>
</evidence>
<evidence type="ECO:0000259" key="4">
    <source>
        <dbReference type="PROSITE" id="PS50987"/>
    </source>
</evidence>
<dbReference type="InterPro" id="IPR036388">
    <property type="entry name" value="WH-like_DNA-bd_sf"/>
</dbReference>
<keyword evidence="6" id="KW-1185">Reference proteome</keyword>
<dbReference type="Pfam" id="PF01022">
    <property type="entry name" value="HTH_5"/>
    <property type="match status" value="1"/>
</dbReference>
<dbReference type="InterPro" id="IPR051081">
    <property type="entry name" value="HTH_MetalResp_TranReg"/>
</dbReference>
<sequence length="107" mass="12728">MATTFEVLAEPRRRQILDLLRGGERMVGDLVERLPLPQPAVSKHLKVLREAGLVEVRQDAQRRWYRLRPEPLMEIDAWLEPYRRMWSDRLDALERHLDAMPDRDDEA</sequence>
<dbReference type="EMBL" id="BAAAZG010000031">
    <property type="protein sequence ID" value="GAA4081869.1"/>
    <property type="molecule type" value="Genomic_DNA"/>
</dbReference>
<dbReference type="InterPro" id="IPR036390">
    <property type="entry name" value="WH_DNA-bd_sf"/>
</dbReference>
<protein>
    <submittedName>
        <fullName evidence="5">Metalloregulator ArsR/SmtB family transcription factor</fullName>
    </submittedName>
</protein>
<dbReference type="SUPFAM" id="SSF46785">
    <property type="entry name" value="Winged helix' DNA-binding domain"/>
    <property type="match status" value="1"/>
</dbReference>